<dbReference type="SUPFAM" id="SSF52540">
    <property type="entry name" value="P-loop containing nucleoside triphosphate hydrolases"/>
    <property type="match status" value="1"/>
</dbReference>
<dbReference type="CDD" id="cd02022">
    <property type="entry name" value="DPCK"/>
    <property type="match status" value="1"/>
</dbReference>
<keyword evidence="3 8" id="KW-0808">Transferase</keyword>
<comment type="function">
    <text evidence="8">Catalyzes the phosphorylation of the 3'-hydroxyl group of dephosphocoenzyme A to form coenzyme A.</text>
</comment>
<keyword evidence="7 8" id="KW-0173">Coenzyme A biosynthesis</keyword>
<evidence type="ECO:0000256" key="7">
    <source>
        <dbReference type="ARBA" id="ARBA00022993"/>
    </source>
</evidence>
<evidence type="ECO:0000256" key="2">
    <source>
        <dbReference type="ARBA" id="ARBA00022490"/>
    </source>
</evidence>
<evidence type="ECO:0000256" key="6">
    <source>
        <dbReference type="ARBA" id="ARBA00022840"/>
    </source>
</evidence>
<sequence>MMNIGLTGGIATGKSSVSALLASKGALLIDADVIAREVMMPGHPVLAAAVQRFGQAILHEDGTLDRKKLGSIVFQHPEERRALEAITHPAIRREMRERAAAYEKAHPDKLVVSDIPLLYESGLENGFDEVIVVYVPRAIQRERLMSRDGLTGEQADARIAAQMDIEQKKQLADIVIDNSGAWHDTEQQVISFLQGKGLI</sequence>
<feature type="binding site" evidence="8">
    <location>
        <begin position="11"/>
        <end position="16"/>
    </location>
    <ligand>
        <name>ATP</name>
        <dbReference type="ChEBI" id="CHEBI:30616"/>
    </ligand>
</feature>
<dbReference type="PANTHER" id="PTHR10695">
    <property type="entry name" value="DEPHOSPHO-COA KINASE-RELATED"/>
    <property type="match status" value="1"/>
</dbReference>
<comment type="caution">
    <text evidence="10">The sequence shown here is derived from an EMBL/GenBank/DDBJ whole genome shotgun (WGS) entry which is preliminary data.</text>
</comment>
<evidence type="ECO:0000256" key="1">
    <source>
        <dbReference type="ARBA" id="ARBA00009018"/>
    </source>
</evidence>
<keyword evidence="5 8" id="KW-0418">Kinase</keyword>
<name>A0AAP5GXU7_PAEAM</name>
<dbReference type="HAMAP" id="MF_00376">
    <property type="entry name" value="Dephospho_CoA_kinase"/>
    <property type="match status" value="1"/>
</dbReference>
<evidence type="ECO:0000313" key="10">
    <source>
        <dbReference type="EMBL" id="MDR6722595.1"/>
    </source>
</evidence>
<dbReference type="GO" id="GO:0015937">
    <property type="term" value="P:coenzyme A biosynthetic process"/>
    <property type="evidence" value="ECO:0007669"/>
    <property type="project" value="UniProtKB-UniRule"/>
</dbReference>
<comment type="catalytic activity">
    <reaction evidence="8">
        <text>3'-dephospho-CoA + ATP = ADP + CoA + H(+)</text>
        <dbReference type="Rhea" id="RHEA:18245"/>
        <dbReference type="ChEBI" id="CHEBI:15378"/>
        <dbReference type="ChEBI" id="CHEBI:30616"/>
        <dbReference type="ChEBI" id="CHEBI:57287"/>
        <dbReference type="ChEBI" id="CHEBI:57328"/>
        <dbReference type="ChEBI" id="CHEBI:456216"/>
        <dbReference type="EC" id="2.7.1.24"/>
    </reaction>
</comment>
<dbReference type="PROSITE" id="PS51219">
    <property type="entry name" value="DPCK"/>
    <property type="match status" value="1"/>
</dbReference>
<reference evidence="10" key="1">
    <citation type="submission" date="2023-07" db="EMBL/GenBank/DDBJ databases">
        <title>Sorghum-associated microbial communities from plants grown in Nebraska, USA.</title>
        <authorList>
            <person name="Schachtman D."/>
        </authorList>
    </citation>
    <scope>NUCLEOTIDE SEQUENCE</scope>
    <source>
        <strain evidence="10">BE80</strain>
    </source>
</reference>
<dbReference type="Gene3D" id="3.40.50.300">
    <property type="entry name" value="P-loop containing nucleotide triphosphate hydrolases"/>
    <property type="match status" value="1"/>
</dbReference>
<dbReference type="EC" id="2.7.1.24" evidence="8 9"/>
<keyword evidence="6 8" id="KW-0067">ATP-binding</keyword>
<organism evidence="10 11">
    <name type="scientific">Paenibacillus amylolyticus</name>
    <dbReference type="NCBI Taxonomy" id="1451"/>
    <lineage>
        <taxon>Bacteria</taxon>
        <taxon>Bacillati</taxon>
        <taxon>Bacillota</taxon>
        <taxon>Bacilli</taxon>
        <taxon>Bacillales</taxon>
        <taxon>Paenibacillaceae</taxon>
        <taxon>Paenibacillus</taxon>
    </lineage>
</organism>
<evidence type="ECO:0000256" key="4">
    <source>
        <dbReference type="ARBA" id="ARBA00022741"/>
    </source>
</evidence>
<dbReference type="GO" id="GO:0004140">
    <property type="term" value="F:dephospho-CoA kinase activity"/>
    <property type="evidence" value="ECO:0007669"/>
    <property type="project" value="UniProtKB-UniRule"/>
</dbReference>
<dbReference type="FunFam" id="3.40.50.300:FF:000991">
    <property type="entry name" value="Dephospho-CoA kinase"/>
    <property type="match status" value="1"/>
</dbReference>
<evidence type="ECO:0000256" key="9">
    <source>
        <dbReference type="NCBIfam" id="TIGR00152"/>
    </source>
</evidence>
<evidence type="ECO:0000256" key="5">
    <source>
        <dbReference type="ARBA" id="ARBA00022777"/>
    </source>
</evidence>
<dbReference type="EMBL" id="JAVDTR010000002">
    <property type="protein sequence ID" value="MDR6722595.1"/>
    <property type="molecule type" value="Genomic_DNA"/>
</dbReference>
<comment type="similarity">
    <text evidence="1 8">Belongs to the CoaE family.</text>
</comment>
<dbReference type="PANTHER" id="PTHR10695:SF46">
    <property type="entry name" value="BIFUNCTIONAL COENZYME A SYNTHASE-RELATED"/>
    <property type="match status" value="1"/>
</dbReference>
<dbReference type="InterPro" id="IPR027417">
    <property type="entry name" value="P-loop_NTPase"/>
</dbReference>
<dbReference type="Proteomes" id="UP001254832">
    <property type="component" value="Unassembled WGS sequence"/>
</dbReference>
<dbReference type="NCBIfam" id="TIGR00152">
    <property type="entry name" value="dephospho-CoA kinase"/>
    <property type="match status" value="1"/>
</dbReference>
<evidence type="ECO:0000313" key="11">
    <source>
        <dbReference type="Proteomes" id="UP001254832"/>
    </source>
</evidence>
<keyword evidence="4 8" id="KW-0547">Nucleotide-binding</keyword>
<accession>A0AAP5GXU7</accession>
<gene>
    <name evidence="8" type="primary">coaE</name>
    <name evidence="10" type="ORF">J2W91_001043</name>
</gene>
<proteinExistence type="inferred from homology"/>
<evidence type="ECO:0000256" key="3">
    <source>
        <dbReference type="ARBA" id="ARBA00022679"/>
    </source>
</evidence>
<dbReference type="AlphaFoldDB" id="A0AAP5GXU7"/>
<comment type="pathway">
    <text evidence="8">Cofactor biosynthesis; coenzyme A biosynthesis; CoA from (R)-pantothenate: step 5/5.</text>
</comment>
<dbReference type="GO" id="GO:0005737">
    <property type="term" value="C:cytoplasm"/>
    <property type="evidence" value="ECO:0007669"/>
    <property type="project" value="UniProtKB-SubCell"/>
</dbReference>
<evidence type="ECO:0000256" key="8">
    <source>
        <dbReference type="HAMAP-Rule" id="MF_00376"/>
    </source>
</evidence>
<comment type="subcellular location">
    <subcellularLocation>
        <location evidence="8">Cytoplasm</location>
    </subcellularLocation>
</comment>
<protein>
    <recommendedName>
        <fullName evidence="8 9">Dephospho-CoA kinase</fullName>
        <ecNumber evidence="8 9">2.7.1.24</ecNumber>
    </recommendedName>
    <alternativeName>
        <fullName evidence="8">Dephosphocoenzyme A kinase</fullName>
    </alternativeName>
</protein>
<dbReference type="InterPro" id="IPR001977">
    <property type="entry name" value="Depp_CoAkinase"/>
</dbReference>
<dbReference type="GO" id="GO:0005524">
    <property type="term" value="F:ATP binding"/>
    <property type="evidence" value="ECO:0007669"/>
    <property type="project" value="UniProtKB-UniRule"/>
</dbReference>
<keyword evidence="2 8" id="KW-0963">Cytoplasm</keyword>
<dbReference type="Pfam" id="PF01121">
    <property type="entry name" value="CoaE"/>
    <property type="match status" value="1"/>
</dbReference>